<keyword evidence="1" id="KW-0472">Membrane</keyword>
<dbReference type="InParanoid" id="A0A6P8INU8"/>
<feature type="transmembrane region" description="Helical" evidence="1">
    <location>
        <begin position="273"/>
        <end position="294"/>
    </location>
</feature>
<feature type="transmembrane region" description="Helical" evidence="1">
    <location>
        <begin position="229"/>
        <end position="253"/>
    </location>
</feature>
<gene>
    <name evidence="3" type="primary">LOC116303156</name>
</gene>
<keyword evidence="1" id="KW-1133">Transmembrane helix</keyword>
<dbReference type="AlphaFoldDB" id="A0A6P8INU8"/>
<feature type="transmembrane region" description="Helical" evidence="1">
    <location>
        <begin position="118"/>
        <end position="142"/>
    </location>
</feature>
<evidence type="ECO:0000313" key="2">
    <source>
        <dbReference type="Proteomes" id="UP000515163"/>
    </source>
</evidence>
<keyword evidence="1" id="KW-0812">Transmembrane</keyword>
<evidence type="ECO:0000256" key="1">
    <source>
        <dbReference type="SAM" id="Phobius"/>
    </source>
</evidence>
<feature type="transmembrane region" description="Helical" evidence="1">
    <location>
        <begin position="306"/>
        <end position="331"/>
    </location>
</feature>
<organism evidence="2 3">
    <name type="scientific">Actinia tenebrosa</name>
    <name type="common">Australian red waratah sea anemone</name>
    <dbReference type="NCBI Taxonomy" id="6105"/>
    <lineage>
        <taxon>Eukaryota</taxon>
        <taxon>Metazoa</taxon>
        <taxon>Cnidaria</taxon>
        <taxon>Anthozoa</taxon>
        <taxon>Hexacorallia</taxon>
        <taxon>Actiniaria</taxon>
        <taxon>Actiniidae</taxon>
        <taxon>Actinia</taxon>
    </lineage>
</organism>
<dbReference type="GeneID" id="116303156"/>
<dbReference type="OrthoDB" id="5949596at2759"/>
<proteinExistence type="predicted"/>
<protein>
    <submittedName>
        <fullName evidence="3">Uncharacterized protein LOC116303156</fullName>
    </submittedName>
</protein>
<dbReference type="KEGG" id="aten:116303156"/>
<name>A0A6P8INU8_ACTTE</name>
<keyword evidence="2" id="KW-1185">Reference proteome</keyword>
<sequence>MCLFTCIGKCIGLTFKCLGKSCMAMCRALCKCFCNPVSPGAGFFIQIFLYALFQGFNIGTDVGIFFETTKMYSKCNALATTIIYIGNTTNVTDHIYCFNSLSNVTQGHLMDQIQTLQILQGVFFFFICLSGGIYVVHIAVLFPNACRHWRDENFENMLAEAPAYYQKILQIHTLFLLLESVIHDMPMSSLAIEMCAQMWGIGGVNCWECAASMDLLPAVDQSLPGCEKWLGLLLGSIALVSIYKGILPLYAWIGNPFCWACYPLRICVVLPAGFLYCVLTLAPSMGVALNRLFVVEPSMKKEMGTFADTIWTFGLFFYGIFAIIALLYWLLCGKCICSMCCECKKKEDGKGCLCC</sequence>
<dbReference type="Proteomes" id="UP000515163">
    <property type="component" value="Unplaced"/>
</dbReference>
<accession>A0A6P8INU8</accession>
<reference evidence="3" key="1">
    <citation type="submission" date="2025-08" db="UniProtKB">
        <authorList>
            <consortium name="RefSeq"/>
        </authorList>
    </citation>
    <scope>IDENTIFICATION</scope>
    <source>
        <tissue evidence="3">Tentacle</tissue>
    </source>
</reference>
<evidence type="ECO:0000313" key="3">
    <source>
        <dbReference type="RefSeq" id="XP_031568502.1"/>
    </source>
</evidence>
<dbReference type="RefSeq" id="XP_031568502.1">
    <property type="nucleotide sequence ID" value="XM_031712642.1"/>
</dbReference>